<evidence type="ECO:0000259" key="3">
    <source>
        <dbReference type="Pfam" id="PF05670"/>
    </source>
</evidence>
<keyword evidence="5" id="KW-1185">Reference proteome</keyword>
<organism evidence="4 5">
    <name type="scientific">Ectocarpus siliculosus</name>
    <name type="common">Brown alga</name>
    <name type="synonym">Conferva siliculosa</name>
    <dbReference type="NCBI Taxonomy" id="2880"/>
    <lineage>
        <taxon>Eukaryota</taxon>
        <taxon>Sar</taxon>
        <taxon>Stramenopiles</taxon>
        <taxon>Ochrophyta</taxon>
        <taxon>PX clade</taxon>
        <taxon>Phaeophyceae</taxon>
        <taxon>Ectocarpales</taxon>
        <taxon>Ectocarpaceae</taxon>
        <taxon>Ectocarpus</taxon>
    </lineage>
</organism>
<dbReference type="AlphaFoldDB" id="D8LSX7"/>
<dbReference type="OrthoDB" id="436717at2759"/>
<feature type="compositionally biased region" description="Polar residues" evidence="2">
    <location>
        <begin position="518"/>
        <end position="527"/>
    </location>
</feature>
<dbReference type="Gene3D" id="2.30.310.10">
    <property type="entry name" value="ibrinogen binding protein from staphylococcus aureus domain"/>
    <property type="match status" value="1"/>
</dbReference>
<sequence length="692" mass="74393">MVFGIYRHNSLRVQCFPQQAQQRHDCTLHEMDAHNVALQLRTLEGNMWLHVSWHPKGARCHVGGDVPREKEQKAYTFSQTLRSQIWGLNIVSVGLARPMERVVRLDLAPRLDTPSTFRLYVEIMASRSNVVLVAVDEASGSETIAACAYQVSPSKSVRPLSTGQAYELPPAMTARRRPRPEEPFEDFVEAVGRVPTQQLKKALVAVYQGLSPMLVTVMASRVPGLTAATKVGEVSPEQWSALFDGPWKRWLRVIGDGGDAAAGAAAVADGAGAGGDAASNVPTKPWISEDGASYYPTTLGEGEGDDDGAADVAAAGQGGRSKVFSLARLEKIMEKYYRGTQSNEEFDGLKRRCLSRVTATLAKLRERAAEFEDQQAAAQEDKVSELNRRGDLLMTYGYDWEYGQTHVHCEDFDTGEPVSIEIPRDKTPIDVAQEAFKLGKKLKRSAAVVKELLDRANAQILYAEGIEMALEQLRGGNPGTASSREELSVLRGVAEELGILGGADAARSFASAFGVKQVQSGGTTNDGSGKRGGNRKGNRKGAAGGKKGKGGGGGRGGGGKKEAPTAGLLELRREPGAPAVLVGRNNQQNERITFSLARGHELWLHARGVAGAHVLLRLDPGQEVEDDDLAFAADVAAFFSKARQSASTPVDYISPKMVKKLGGGGPGMVKFDGAKVVRGEPGRRIFALVRAR</sequence>
<dbReference type="GO" id="GO:0072344">
    <property type="term" value="P:rescue of stalled ribosome"/>
    <property type="evidence" value="ECO:0007669"/>
    <property type="project" value="TreeGrafter"/>
</dbReference>
<name>D8LSX7_ECTSI</name>
<evidence type="ECO:0000313" key="5">
    <source>
        <dbReference type="Proteomes" id="UP000002630"/>
    </source>
</evidence>
<protein>
    <recommendedName>
        <fullName evidence="3">NFACT RNA-binding domain-containing protein</fullName>
    </recommendedName>
</protein>
<dbReference type="EMBL" id="FN649760">
    <property type="protein sequence ID" value="CBN77904.1"/>
    <property type="molecule type" value="Genomic_DNA"/>
</dbReference>
<dbReference type="PANTHER" id="PTHR15239:SF6">
    <property type="entry name" value="RIBOSOME QUALITY CONTROL COMPLEX SUBUNIT NEMF"/>
    <property type="match status" value="1"/>
</dbReference>
<dbReference type="PANTHER" id="PTHR15239">
    <property type="entry name" value="NUCLEAR EXPORT MEDIATOR FACTOR NEMF"/>
    <property type="match status" value="1"/>
</dbReference>
<dbReference type="InParanoid" id="D8LSX7"/>
<dbReference type="InterPro" id="IPR051608">
    <property type="entry name" value="RQC_Subunit_NEMF"/>
</dbReference>
<dbReference type="GO" id="GO:0043023">
    <property type="term" value="F:ribosomal large subunit binding"/>
    <property type="evidence" value="ECO:0007669"/>
    <property type="project" value="TreeGrafter"/>
</dbReference>
<keyword evidence="1" id="KW-0175">Coiled coil</keyword>
<evidence type="ECO:0000256" key="2">
    <source>
        <dbReference type="SAM" id="MobiDB-lite"/>
    </source>
</evidence>
<feature type="compositionally biased region" description="Gly residues" evidence="2">
    <location>
        <begin position="542"/>
        <end position="557"/>
    </location>
</feature>
<evidence type="ECO:0000256" key="1">
    <source>
        <dbReference type="SAM" id="Coils"/>
    </source>
</evidence>
<feature type="domain" description="NFACT RNA-binding" evidence="3">
    <location>
        <begin position="579"/>
        <end position="665"/>
    </location>
</feature>
<accession>D8LSX7</accession>
<evidence type="ECO:0000313" key="4">
    <source>
        <dbReference type="EMBL" id="CBN77904.1"/>
    </source>
</evidence>
<dbReference type="InterPro" id="IPR008532">
    <property type="entry name" value="NFACT_RNA-bd"/>
</dbReference>
<dbReference type="Proteomes" id="UP000002630">
    <property type="component" value="Unassembled WGS sequence"/>
</dbReference>
<dbReference type="eggNOG" id="ENOG502S3BZ">
    <property type="taxonomic scope" value="Eukaryota"/>
</dbReference>
<dbReference type="Pfam" id="PF05833">
    <property type="entry name" value="NFACT_N"/>
    <property type="match status" value="1"/>
</dbReference>
<dbReference type="GO" id="GO:0000049">
    <property type="term" value="F:tRNA binding"/>
    <property type="evidence" value="ECO:0007669"/>
    <property type="project" value="TreeGrafter"/>
</dbReference>
<feature type="coiled-coil region" evidence="1">
    <location>
        <begin position="354"/>
        <end position="389"/>
    </location>
</feature>
<gene>
    <name evidence="4" type="ORF">Esi_0077_0095</name>
</gene>
<feature type="region of interest" description="Disordered" evidence="2">
    <location>
        <begin position="518"/>
        <end position="563"/>
    </location>
</feature>
<reference evidence="4 5" key="1">
    <citation type="journal article" date="2010" name="Nature">
        <title>The Ectocarpus genome and the independent evolution of multicellularity in brown algae.</title>
        <authorList>
            <person name="Cock J.M."/>
            <person name="Sterck L."/>
            <person name="Rouze P."/>
            <person name="Scornet D."/>
            <person name="Allen A.E."/>
            <person name="Amoutzias G."/>
            <person name="Anthouard V."/>
            <person name="Artiguenave F."/>
            <person name="Aury J.M."/>
            <person name="Badger J.H."/>
            <person name="Beszteri B."/>
            <person name="Billiau K."/>
            <person name="Bonnet E."/>
            <person name="Bothwell J.H."/>
            <person name="Bowler C."/>
            <person name="Boyen C."/>
            <person name="Brownlee C."/>
            <person name="Carrano C.J."/>
            <person name="Charrier B."/>
            <person name="Cho G.Y."/>
            <person name="Coelho S.M."/>
            <person name="Collen J."/>
            <person name="Corre E."/>
            <person name="Da Silva C."/>
            <person name="Delage L."/>
            <person name="Delaroque N."/>
            <person name="Dittami S.M."/>
            <person name="Doulbeau S."/>
            <person name="Elias M."/>
            <person name="Farnham G."/>
            <person name="Gachon C.M."/>
            <person name="Gschloessl B."/>
            <person name="Heesch S."/>
            <person name="Jabbari K."/>
            <person name="Jubin C."/>
            <person name="Kawai H."/>
            <person name="Kimura K."/>
            <person name="Kloareg B."/>
            <person name="Kupper F.C."/>
            <person name="Lang D."/>
            <person name="Le Bail A."/>
            <person name="Leblanc C."/>
            <person name="Lerouge P."/>
            <person name="Lohr M."/>
            <person name="Lopez P.J."/>
            <person name="Martens C."/>
            <person name="Maumus F."/>
            <person name="Michel G."/>
            <person name="Miranda-Saavedra D."/>
            <person name="Morales J."/>
            <person name="Moreau H."/>
            <person name="Motomura T."/>
            <person name="Nagasato C."/>
            <person name="Napoli C.A."/>
            <person name="Nelson D.R."/>
            <person name="Nyvall-Collen P."/>
            <person name="Peters A.F."/>
            <person name="Pommier C."/>
            <person name="Potin P."/>
            <person name="Poulain J."/>
            <person name="Quesneville H."/>
            <person name="Read B."/>
            <person name="Rensing S.A."/>
            <person name="Ritter A."/>
            <person name="Rousvoal S."/>
            <person name="Samanta M."/>
            <person name="Samson G."/>
            <person name="Schroeder D.C."/>
            <person name="Segurens B."/>
            <person name="Strittmatter M."/>
            <person name="Tonon T."/>
            <person name="Tregear J.W."/>
            <person name="Valentin K."/>
            <person name="von Dassow P."/>
            <person name="Yamagishi T."/>
            <person name="Van de Peer Y."/>
            <person name="Wincker P."/>
        </authorList>
    </citation>
    <scope>NUCLEOTIDE SEQUENCE [LARGE SCALE GENOMIC DNA]</scope>
    <source>
        <strain evidence="5">Ec32 / CCAP1310/4</strain>
    </source>
</reference>
<dbReference type="GO" id="GO:1990112">
    <property type="term" value="C:RQC complex"/>
    <property type="evidence" value="ECO:0007669"/>
    <property type="project" value="TreeGrafter"/>
</dbReference>
<dbReference type="Pfam" id="PF05670">
    <property type="entry name" value="NFACT-R_1"/>
    <property type="match status" value="1"/>
</dbReference>
<dbReference type="STRING" id="2880.D8LSX7"/>
<proteinExistence type="predicted"/>